<evidence type="ECO:0000313" key="2">
    <source>
        <dbReference type="Proteomes" id="UP001165101"/>
    </source>
</evidence>
<dbReference type="Proteomes" id="UP001165101">
    <property type="component" value="Unassembled WGS sequence"/>
</dbReference>
<sequence length="723" mass="79099">MNNSENLNSNNIDNKKIDSNSNFNSNSNSNSISNSIRVLENMAATTRKAQIIDNIDNNNTSVSNNNNTNSSTSGLIHPQFSSPPSSNNNGPPMALLSPPSSRYAFEPRDMATASIPPINSTTTINQPIPNNNNNTISSSSGNIYSNLNTNYPTSTMSSPLMNNNLSLASLNNPIIRRLSSMEIRGAGAGTGTGTGAGIGTGDINNNTIDQNFSGSSTPGTMAPIQLSVPTTTTISYDSQLPAFDSKTEVVLEQFSNDLNTFTQWIKNLNLEEQKTTIDVFLNNINELTLQYLKNKLNNSTTIVSKHGKSNSVNASSSIISPIARNLNNSETDDLLNTNTNNNNNNNNDSIFSNEGNESGLLFSPNLNDNSIFQQQNNIVRPISPILSLNPESVNLDGLLDNNNNNNNNNNITNNTTNNNSTTDHNNNNFNDYYPMTNSYTAFDQIIRPKSAGPIYSDYNSFSGLNNNNNFNDNYNYNNNNYNNNNNNNSGNGSNYNLISQASKLSRVFSPELDPNGFQRRQMEFIGNPSTGMSNITTNNGNNNNSERLQQKVSLKNLKNKLLNDQNIIDSNILQPKPYSNNQYYPSFNNNNSNNNGLTSMLLSGNNSGNFASQNMINNNNGGNGIIPSSISMNTSISSTVESGRGRKNFNNNSFNSFNNKPNSSSLPPPANRLQRHNNNNNNHNHHQFGVGAGALGKSYQYNNNNNNNNHLNVSGSVHQYHHH</sequence>
<evidence type="ECO:0000313" key="1">
    <source>
        <dbReference type="EMBL" id="GME96893.1"/>
    </source>
</evidence>
<protein>
    <submittedName>
        <fullName evidence="1">Unnamed protein product</fullName>
    </submittedName>
</protein>
<organism evidence="1 2">
    <name type="scientific">Candida boidinii</name>
    <name type="common">Yeast</name>
    <dbReference type="NCBI Taxonomy" id="5477"/>
    <lineage>
        <taxon>Eukaryota</taxon>
        <taxon>Fungi</taxon>
        <taxon>Dikarya</taxon>
        <taxon>Ascomycota</taxon>
        <taxon>Saccharomycotina</taxon>
        <taxon>Pichiomycetes</taxon>
        <taxon>Pichiales</taxon>
        <taxon>Pichiaceae</taxon>
        <taxon>Ogataea</taxon>
        <taxon>Ogataea/Candida clade</taxon>
    </lineage>
</organism>
<proteinExistence type="predicted"/>
<comment type="caution">
    <text evidence="1">The sequence shown here is derived from an EMBL/GenBank/DDBJ whole genome shotgun (WGS) entry which is preliminary data.</text>
</comment>
<accession>A0ACB5TXG1</accession>
<dbReference type="EMBL" id="BSXV01002853">
    <property type="protein sequence ID" value="GME96893.1"/>
    <property type="molecule type" value="Genomic_DNA"/>
</dbReference>
<gene>
    <name evidence="1" type="ORF">Cboi01_000442600</name>
</gene>
<reference evidence="1" key="1">
    <citation type="submission" date="2023-04" db="EMBL/GenBank/DDBJ databases">
        <title>Candida boidinii NBRC 1967.</title>
        <authorList>
            <person name="Ichikawa N."/>
            <person name="Sato H."/>
            <person name="Tonouchi N."/>
        </authorList>
    </citation>
    <scope>NUCLEOTIDE SEQUENCE</scope>
    <source>
        <strain evidence="1">NBRC 1967</strain>
    </source>
</reference>
<name>A0ACB5TXG1_CANBO</name>
<keyword evidence="2" id="KW-1185">Reference proteome</keyword>